<accession>A0A4Q7VQ02</accession>
<protein>
    <submittedName>
        <fullName evidence="3">YVTN family beta-propeller protein</fullName>
    </submittedName>
</protein>
<dbReference type="NCBIfam" id="TIGR02276">
    <property type="entry name" value="beta_rpt_yvtn"/>
    <property type="match status" value="3"/>
</dbReference>
<dbReference type="PANTHER" id="PTHR47197">
    <property type="entry name" value="PROTEIN NIRF"/>
    <property type="match status" value="1"/>
</dbReference>
<evidence type="ECO:0000259" key="2">
    <source>
        <dbReference type="Pfam" id="PF21783"/>
    </source>
</evidence>
<dbReference type="SUPFAM" id="SSF50974">
    <property type="entry name" value="Nitrous oxide reductase, N-terminal domain"/>
    <property type="match status" value="1"/>
</dbReference>
<keyword evidence="1" id="KW-0732">Signal</keyword>
<name>A0A4Q7VQ02_9BURK</name>
<dbReference type="Pfam" id="PF21783">
    <property type="entry name" value="YNCE"/>
    <property type="match status" value="1"/>
</dbReference>
<dbReference type="Gene3D" id="2.130.10.10">
    <property type="entry name" value="YVTN repeat-like/Quinoprotein amine dehydrogenase"/>
    <property type="match status" value="3"/>
</dbReference>
<sequence>MMRAAHSVITSSTNFISEFSMKKFSALPVLAATALYGSTVAASPSSHDRVYTADQNSNTVSVINPATNTLLGQIKLGNPRPDLLSPLYKGQINVHGMGFSPDHKTLVVVSNGSNSVTFIDTATNAVKGTTYVGRSPHEGFFTADGSEVWVVVRGEDYVSVIDPKTYKEKRRIQTDPGPGMVMFAPDGKLAFVVSSFTAKVSVVDVKTHKIIKKIDVVSPFSPFVQFTPDFREIWMTHKDVGKVTRIDTKTLKVTGVMDIGFITNHLAFAEVNGKTLAYVTVGGENAVKVYTTDKEAKLVSTIPTGALPHGIWRSDDGSRLYVGLENGDAVDVIDPAAGKVVARIPVGQAPQALAYVSNVITQGEGKDNLVPRVNSDPANLSLKPVKEDARGFVVLRNLGLVDALEVNLFRLKPKTVYSVYLNGKEMPAASFQTDQKGNANGTMIAPLRTPAKAGSTDASATNSIIVMQGDAPVDAKEAALINL</sequence>
<dbReference type="InterPro" id="IPR051200">
    <property type="entry name" value="Host-pathogen_enzymatic-act"/>
</dbReference>
<gene>
    <name evidence="3" type="ORF">EV681_0299</name>
</gene>
<evidence type="ECO:0000256" key="1">
    <source>
        <dbReference type="ARBA" id="ARBA00022729"/>
    </source>
</evidence>
<dbReference type="InterPro" id="IPR011964">
    <property type="entry name" value="YVTN_b-propeller_repeat"/>
</dbReference>
<reference evidence="3 4" key="1">
    <citation type="submission" date="2019-02" db="EMBL/GenBank/DDBJ databases">
        <title>Genomic Encyclopedia of Type Strains, Phase IV (KMG-IV): sequencing the most valuable type-strain genomes for metagenomic binning, comparative biology and taxonomic classification.</title>
        <authorList>
            <person name="Goeker M."/>
        </authorList>
    </citation>
    <scope>NUCLEOTIDE SEQUENCE [LARGE SCALE GENOMIC DNA]</scope>
    <source>
        <strain evidence="3 4">DSM 23814</strain>
    </source>
</reference>
<dbReference type="EMBL" id="SHKO01000001">
    <property type="protein sequence ID" value="RZT98521.1"/>
    <property type="molecule type" value="Genomic_DNA"/>
</dbReference>
<dbReference type="PANTHER" id="PTHR47197:SF3">
    <property type="entry name" value="DIHYDRO-HEME D1 DEHYDROGENASE"/>
    <property type="match status" value="1"/>
</dbReference>
<comment type="caution">
    <text evidence="3">The sequence shown here is derived from an EMBL/GenBank/DDBJ whole genome shotgun (WGS) entry which is preliminary data.</text>
</comment>
<organism evidence="3 4">
    <name type="scientific">Advenella incenata</name>
    <dbReference type="NCBI Taxonomy" id="267800"/>
    <lineage>
        <taxon>Bacteria</taxon>
        <taxon>Pseudomonadati</taxon>
        <taxon>Pseudomonadota</taxon>
        <taxon>Betaproteobacteria</taxon>
        <taxon>Burkholderiales</taxon>
        <taxon>Alcaligenaceae</taxon>
    </lineage>
</organism>
<dbReference type="InterPro" id="IPR015943">
    <property type="entry name" value="WD40/YVTN_repeat-like_dom_sf"/>
</dbReference>
<dbReference type="AlphaFoldDB" id="A0A4Q7VQ02"/>
<dbReference type="Proteomes" id="UP000293398">
    <property type="component" value="Unassembled WGS sequence"/>
</dbReference>
<dbReference type="InterPro" id="IPR011045">
    <property type="entry name" value="N2O_reductase_N"/>
</dbReference>
<proteinExistence type="predicted"/>
<dbReference type="InterPro" id="IPR048433">
    <property type="entry name" value="YNCE-like_beta-prop"/>
</dbReference>
<feature type="domain" description="YNCE-like beta-propeller" evidence="2">
    <location>
        <begin position="145"/>
        <end position="341"/>
    </location>
</feature>
<evidence type="ECO:0000313" key="3">
    <source>
        <dbReference type="EMBL" id="RZT98521.1"/>
    </source>
</evidence>
<keyword evidence="4" id="KW-1185">Reference proteome</keyword>
<evidence type="ECO:0000313" key="4">
    <source>
        <dbReference type="Proteomes" id="UP000293398"/>
    </source>
</evidence>